<organism evidence="2 3">
    <name type="scientific">Lentzea atacamensis</name>
    <dbReference type="NCBI Taxonomy" id="531938"/>
    <lineage>
        <taxon>Bacteria</taxon>
        <taxon>Bacillati</taxon>
        <taxon>Actinomycetota</taxon>
        <taxon>Actinomycetes</taxon>
        <taxon>Pseudonocardiales</taxon>
        <taxon>Pseudonocardiaceae</taxon>
        <taxon>Lentzea</taxon>
    </lineage>
</organism>
<feature type="chain" id="PRO_5045973766" description="DUF5666 domain-containing protein" evidence="1">
    <location>
        <begin position="40"/>
        <end position="127"/>
    </location>
</feature>
<dbReference type="RefSeq" id="WP_112231982.1">
    <property type="nucleotide sequence ID" value="NZ_QLTT01000014.1"/>
</dbReference>
<keyword evidence="3" id="KW-1185">Reference proteome</keyword>
<dbReference type="PROSITE" id="PS51257">
    <property type="entry name" value="PROKAR_LIPOPROTEIN"/>
    <property type="match status" value="1"/>
</dbReference>
<evidence type="ECO:0000313" key="3">
    <source>
        <dbReference type="Proteomes" id="UP000248714"/>
    </source>
</evidence>
<evidence type="ECO:0000313" key="2">
    <source>
        <dbReference type="EMBL" id="RAS59514.1"/>
    </source>
</evidence>
<keyword evidence="1" id="KW-0732">Signal</keyword>
<gene>
    <name evidence="2" type="ORF">C8D87_114126</name>
</gene>
<proteinExistence type="predicted"/>
<protein>
    <recommendedName>
        <fullName evidence="4">DUF5666 domain-containing protein</fullName>
    </recommendedName>
</protein>
<evidence type="ECO:0008006" key="4">
    <source>
        <dbReference type="Google" id="ProtNLM"/>
    </source>
</evidence>
<name>A0ABX9DW42_9PSEU</name>
<accession>A0ABX9DW42</accession>
<dbReference type="EMBL" id="QLTT01000014">
    <property type="protein sequence ID" value="RAS59514.1"/>
    <property type="molecule type" value="Genomic_DNA"/>
</dbReference>
<reference evidence="2 3" key="1">
    <citation type="submission" date="2018-06" db="EMBL/GenBank/DDBJ databases">
        <title>Genomic Encyclopedia of Type Strains, Phase IV (KMG-IV): sequencing the most valuable type-strain genomes for metagenomic binning, comparative biology and taxonomic classification.</title>
        <authorList>
            <person name="Goeker M."/>
        </authorList>
    </citation>
    <scope>NUCLEOTIDE SEQUENCE [LARGE SCALE GENOMIC DNA]</scope>
    <source>
        <strain evidence="2 3">DSM 45479</strain>
    </source>
</reference>
<feature type="signal peptide" evidence="1">
    <location>
        <begin position="1"/>
        <end position="39"/>
    </location>
</feature>
<dbReference type="Proteomes" id="UP000248714">
    <property type="component" value="Unassembled WGS sequence"/>
</dbReference>
<sequence>MSGPHRSGLRDRRAVCALVTAAAVAALCACVYVTRQVHANQQDVTCTITGKSLGSGKRRHRERRVHTVQCGTLANETSLWFWKNSRDVRDVDEELRPGSTVVVRIAGQRLDAVDRYPNIIRVVGPAS</sequence>
<comment type="caution">
    <text evidence="2">The sequence shown here is derived from an EMBL/GenBank/DDBJ whole genome shotgun (WGS) entry which is preliminary data.</text>
</comment>
<evidence type="ECO:0000256" key="1">
    <source>
        <dbReference type="SAM" id="SignalP"/>
    </source>
</evidence>